<dbReference type="AlphaFoldDB" id="A0AAD6XXG6"/>
<organism evidence="1 2">
    <name type="scientific">Mycena pura</name>
    <dbReference type="NCBI Taxonomy" id="153505"/>
    <lineage>
        <taxon>Eukaryota</taxon>
        <taxon>Fungi</taxon>
        <taxon>Dikarya</taxon>
        <taxon>Basidiomycota</taxon>
        <taxon>Agaricomycotina</taxon>
        <taxon>Agaricomycetes</taxon>
        <taxon>Agaricomycetidae</taxon>
        <taxon>Agaricales</taxon>
        <taxon>Marasmiineae</taxon>
        <taxon>Mycenaceae</taxon>
        <taxon>Mycena</taxon>
    </lineage>
</organism>
<evidence type="ECO:0000313" key="1">
    <source>
        <dbReference type="EMBL" id="KAJ7191606.1"/>
    </source>
</evidence>
<dbReference type="Proteomes" id="UP001219525">
    <property type="component" value="Unassembled WGS sequence"/>
</dbReference>
<evidence type="ECO:0000313" key="2">
    <source>
        <dbReference type="Proteomes" id="UP001219525"/>
    </source>
</evidence>
<name>A0AAD6XXG6_9AGAR</name>
<protein>
    <submittedName>
        <fullName evidence="1">Uncharacterized protein</fullName>
    </submittedName>
</protein>
<gene>
    <name evidence="1" type="ORF">GGX14DRAFT_578770</name>
</gene>
<dbReference type="EMBL" id="JARJCW010000130">
    <property type="protein sequence ID" value="KAJ7191606.1"/>
    <property type="molecule type" value="Genomic_DNA"/>
</dbReference>
<reference evidence="1" key="1">
    <citation type="submission" date="2023-03" db="EMBL/GenBank/DDBJ databases">
        <title>Massive genome expansion in bonnet fungi (Mycena s.s.) driven by repeated elements and novel gene families across ecological guilds.</title>
        <authorList>
            <consortium name="Lawrence Berkeley National Laboratory"/>
            <person name="Harder C.B."/>
            <person name="Miyauchi S."/>
            <person name="Viragh M."/>
            <person name="Kuo A."/>
            <person name="Thoen E."/>
            <person name="Andreopoulos B."/>
            <person name="Lu D."/>
            <person name="Skrede I."/>
            <person name="Drula E."/>
            <person name="Henrissat B."/>
            <person name="Morin E."/>
            <person name="Kohler A."/>
            <person name="Barry K."/>
            <person name="LaButti K."/>
            <person name="Morin E."/>
            <person name="Salamov A."/>
            <person name="Lipzen A."/>
            <person name="Mereny Z."/>
            <person name="Hegedus B."/>
            <person name="Baldrian P."/>
            <person name="Stursova M."/>
            <person name="Weitz H."/>
            <person name="Taylor A."/>
            <person name="Grigoriev I.V."/>
            <person name="Nagy L.G."/>
            <person name="Martin F."/>
            <person name="Kauserud H."/>
        </authorList>
    </citation>
    <scope>NUCLEOTIDE SEQUENCE</scope>
    <source>
        <strain evidence="1">9144</strain>
    </source>
</reference>
<comment type="caution">
    <text evidence="1">The sequence shown here is derived from an EMBL/GenBank/DDBJ whole genome shotgun (WGS) entry which is preliminary data.</text>
</comment>
<accession>A0AAD6XXG6</accession>
<proteinExistence type="predicted"/>
<keyword evidence="2" id="KW-1185">Reference proteome</keyword>
<sequence>MVSRPSGSSRCIASVVWLASPPGAKLPLQAIPPCQFSLHKRASLSSWVKMLRPAGSLLAATTESSGSLARRSTWGFIWGSSGALSGVVFCVRIVCYAAHLPSFGVISFVFAGLWFADSGGDPSPLFPPCSLHSEHHSHPSLTSTFFGSRCSSRCRAHVRTSLRLAPSLEADAALPCGRYPVQPFLLDSAHLLSPSPSHFLRHLFVLPTYLLLPQDGDFTYLM</sequence>